<feature type="transmembrane region" description="Helical" evidence="1">
    <location>
        <begin position="12"/>
        <end position="34"/>
    </location>
</feature>
<gene>
    <name evidence="2" type="ORF">RR48_14373</name>
</gene>
<keyword evidence="1" id="KW-1133">Transmembrane helix</keyword>
<accession>A0A194QQX2</accession>
<dbReference type="InParanoid" id="A0A194QQX2"/>
<dbReference type="EMBL" id="KQ461198">
    <property type="protein sequence ID" value="KPJ05931.1"/>
    <property type="molecule type" value="Genomic_DNA"/>
</dbReference>
<dbReference type="KEGG" id="pmac:106720290"/>
<dbReference type="SUPFAM" id="SSF81518">
    <property type="entry name" value="Subunit XI (6.4 kDa protein) of cytochrome bc1 complex (Ubiquinol-cytochrome c reductase)"/>
    <property type="match status" value="1"/>
</dbReference>
<name>A0A194QQX2_PAPMA</name>
<keyword evidence="1" id="KW-0472">Membrane</keyword>
<evidence type="ECO:0000256" key="1">
    <source>
        <dbReference type="SAM" id="Phobius"/>
    </source>
</evidence>
<keyword evidence="3" id="KW-1185">Reference proteome</keyword>
<dbReference type="Pfam" id="PF08997">
    <property type="entry name" value="UCR_6-4kD"/>
    <property type="match status" value="1"/>
</dbReference>
<keyword evidence="1" id="KW-0812">Transmembrane</keyword>
<dbReference type="STRING" id="76193.A0A194QQX2"/>
<protein>
    <submittedName>
        <fullName evidence="2">Cytochrome b-c1 complex subunit 10</fullName>
    </submittedName>
</protein>
<dbReference type="InterPro" id="IPR029027">
    <property type="entry name" value="Single_a-helix_sf"/>
</dbReference>
<sequence>MLARLGRRQAEMLASFVPSAAAFGGAGFCGLLYFTDWKVFVTYIPFYGGKFKDQKTE</sequence>
<dbReference type="FunCoup" id="A0A194QQX2">
    <property type="interactions" value="337"/>
</dbReference>
<dbReference type="Proteomes" id="UP000053240">
    <property type="component" value="Unassembled WGS sequence"/>
</dbReference>
<dbReference type="GO" id="GO:0006122">
    <property type="term" value="P:mitochondrial electron transport, ubiquinol to cytochrome c"/>
    <property type="evidence" value="ECO:0007669"/>
    <property type="project" value="InterPro"/>
</dbReference>
<dbReference type="InterPro" id="IPR015089">
    <property type="entry name" value="UQCR"/>
</dbReference>
<evidence type="ECO:0000313" key="2">
    <source>
        <dbReference type="EMBL" id="KPJ05931.1"/>
    </source>
</evidence>
<dbReference type="Gene3D" id="1.20.5.220">
    <property type="match status" value="1"/>
</dbReference>
<reference evidence="2 3" key="1">
    <citation type="journal article" date="2015" name="Nat. Commun.">
        <title>Outbred genome sequencing and CRISPR/Cas9 gene editing in butterflies.</title>
        <authorList>
            <person name="Li X."/>
            <person name="Fan D."/>
            <person name="Zhang W."/>
            <person name="Liu G."/>
            <person name="Zhang L."/>
            <person name="Zhao L."/>
            <person name="Fang X."/>
            <person name="Chen L."/>
            <person name="Dong Y."/>
            <person name="Chen Y."/>
            <person name="Ding Y."/>
            <person name="Zhao R."/>
            <person name="Feng M."/>
            <person name="Zhu Y."/>
            <person name="Feng Y."/>
            <person name="Jiang X."/>
            <person name="Zhu D."/>
            <person name="Xiang H."/>
            <person name="Feng X."/>
            <person name="Li S."/>
            <person name="Wang J."/>
            <person name="Zhang G."/>
            <person name="Kronforst M.R."/>
            <person name="Wang W."/>
        </authorList>
    </citation>
    <scope>NUCLEOTIDE SEQUENCE [LARGE SCALE GENOMIC DNA]</scope>
    <source>
        <strain evidence="2">Ya'a_city_454_Pm</strain>
        <tissue evidence="2">Whole body</tissue>
    </source>
</reference>
<evidence type="ECO:0000313" key="3">
    <source>
        <dbReference type="Proteomes" id="UP000053240"/>
    </source>
</evidence>
<dbReference type="AlphaFoldDB" id="A0A194QQX2"/>
<dbReference type="PANTHER" id="PTHR15420:SF2">
    <property type="entry name" value="CYTOCHROME B-C1 COMPLEX SUBUNIT 10"/>
    <property type="match status" value="1"/>
</dbReference>
<organism evidence="2 3">
    <name type="scientific">Papilio machaon</name>
    <name type="common">Old World swallowtail butterfly</name>
    <dbReference type="NCBI Taxonomy" id="76193"/>
    <lineage>
        <taxon>Eukaryota</taxon>
        <taxon>Metazoa</taxon>
        <taxon>Ecdysozoa</taxon>
        <taxon>Arthropoda</taxon>
        <taxon>Hexapoda</taxon>
        <taxon>Insecta</taxon>
        <taxon>Pterygota</taxon>
        <taxon>Neoptera</taxon>
        <taxon>Endopterygota</taxon>
        <taxon>Lepidoptera</taxon>
        <taxon>Glossata</taxon>
        <taxon>Ditrysia</taxon>
        <taxon>Papilionoidea</taxon>
        <taxon>Papilionidae</taxon>
        <taxon>Papilioninae</taxon>
        <taxon>Papilio</taxon>
    </lineage>
</organism>
<dbReference type="GO" id="GO:0005743">
    <property type="term" value="C:mitochondrial inner membrane"/>
    <property type="evidence" value="ECO:0007669"/>
    <property type="project" value="TreeGrafter"/>
</dbReference>
<dbReference type="PANTHER" id="PTHR15420">
    <property type="entry name" value="UBIQUINOL-CYTOCHROME C REDUCTASE COMPLEX 6.4 KD PROTEIN"/>
    <property type="match status" value="1"/>
</dbReference>
<proteinExistence type="predicted"/>